<dbReference type="NCBIfam" id="TIGR00138">
    <property type="entry name" value="rsmG_gidB"/>
    <property type="match status" value="1"/>
</dbReference>
<accession>S0FZ60</accession>
<evidence type="ECO:0000256" key="2">
    <source>
        <dbReference type="ARBA" id="ARBA00022552"/>
    </source>
</evidence>
<sequence length="247" mass="27840">MALDKELTQLLAEGAAHYGKELSGQQISQFETYMELLKEWNQKINLTAIEEDREIIIKHFIDSMSILPYIKNEKLKLIDVGTGAGFPGIPLKITNPMLEITLLDSLDKRIKFLNEVIIAANISGQKEMSEIKTIHGRAEDYGANHQHREKYDIAVARAVANLPVLLEYCLPFVKINGIFIAMKGSNTEEFDVSAKALDILGGKIVKIEKLELPKTNIERNVVIIKKFRQTPTKYPRKAGKPSKEPLI</sequence>
<keyword evidence="4 6" id="KW-0808">Transferase</keyword>
<dbReference type="GO" id="GO:0070043">
    <property type="term" value="F:rRNA (guanine-N7-)-methyltransferase activity"/>
    <property type="evidence" value="ECO:0007669"/>
    <property type="project" value="UniProtKB-UniRule"/>
</dbReference>
<dbReference type="PANTHER" id="PTHR31760">
    <property type="entry name" value="S-ADENOSYL-L-METHIONINE-DEPENDENT METHYLTRANSFERASES SUPERFAMILY PROTEIN"/>
    <property type="match status" value="1"/>
</dbReference>
<comment type="subcellular location">
    <subcellularLocation>
        <location evidence="6">Cytoplasm</location>
    </subcellularLocation>
</comment>
<reference evidence="7 8" key="1">
    <citation type="journal article" date="2013" name="Genome Announc.">
        <title>Draft Genome Sequence of the Cellulolytic, Mesophilic, Anaerobic Bacterium Clostridium termitidis Strain CT1112 (DSM 5398).</title>
        <authorList>
            <person name="Lal S."/>
            <person name="Ramachandran U."/>
            <person name="Zhang X."/>
            <person name="Munir R."/>
            <person name="Sparling R."/>
            <person name="Levin D.B."/>
        </authorList>
    </citation>
    <scope>NUCLEOTIDE SEQUENCE [LARGE SCALE GENOMIC DNA]</scope>
    <source>
        <strain evidence="7 8">CT1112</strain>
    </source>
</reference>
<comment type="caution">
    <text evidence="7">The sequence shown here is derived from an EMBL/GenBank/DDBJ whole genome shotgun (WGS) entry which is preliminary data.</text>
</comment>
<dbReference type="Pfam" id="PF02527">
    <property type="entry name" value="GidB"/>
    <property type="match status" value="1"/>
</dbReference>
<feature type="binding site" evidence="6">
    <location>
        <position position="86"/>
    </location>
    <ligand>
        <name>S-adenosyl-L-methionine</name>
        <dbReference type="ChEBI" id="CHEBI:59789"/>
    </ligand>
</feature>
<feature type="binding site" evidence="6">
    <location>
        <begin position="138"/>
        <end position="139"/>
    </location>
    <ligand>
        <name>S-adenosyl-L-methionine</name>
        <dbReference type="ChEBI" id="CHEBI:59789"/>
    </ligand>
</feature>
<evidence type="ECO:0000256" key="1">
    <source>
        <dbReference type="ARBA" id="ARBA00022490"/>
    </source>
</evidence>
<dbReference type="SUPFAM" id="SSF53335">
    <property type="entry name" value="S-adenosyl-L-methionine-dependent methyltransferases"/>
    <property type="match status" value="1"/>
</dbReference>
<evidence type="ECO:0000256" key="4">
    <source>
        <dbReference type="ARBA" id="ARBA00022679"/>
    </source>
</evidence>
<dbReference type="EC" id="2.1.1.-" evidence="6"/>
<evidence type="ECO:0000313" key="8">
    <source>
        <dbReference type="Proteomes" id="UP000014155"/>
    </source>
</evidence>
<keyword evidence="5 6" id="KW-0949">S-adenosyl-L-methionine</keyword>
<dbReference type="HAMAP" id="MF_00074">
    <property type="entry name" value="16SrRNA_methyltr_G"/>
    <property type="match status" value="1"/>
</dbReference>
<dbReference type="GO" id="GO:0005829">
    <property type="term" value="C:cytosol"/>
    <property type="evidence" value="ECO:0007669"/>
    <property type="project" value="TreeGrafter"/>
</dbReference>
<evidence type="ECO:0000313" key="7">
    <source>
        <dbReference type="EMBL" id="EMS73823.1"/>
    </source>
</evidence>
<comment type="caution">
    <text evidence="6">Lacks conserved residue(s) required for the propagation of feature annotation.</text>
</comment>
<feature type="binding site" evidence="6">
    <location>
        <position position="81"/>
    </location>
    <ligand>
        <name>S-adenosyl-L-methionine</name>
        <dbReference type="ChEBI" id="CHEBI:59789"/>
    </ligand>
</feature>
<organism evidence="7 8">
    <name type="scientific">Ruminiclostridium cellobioparum subsp. termitidis CT1112</name>
    <dbReference type="NCBI Taxonomy" id="1195236"/>
    <lineage>
        <taxon>Bacteria</taxon>
        <taxon>Bacillati</taxon>
        <taxon>Bacillota</taxon>
        <taxon>Clostridia</taxon>
        <taxon>Eubacteriales</taxon>
        <taxon>Oscillospiraceae</taxon>
        <taxon>Ruminiclostridium</taxon>
    </lineage>
</organism>
<comment type="function">
    <text evidence="6">Specifically methylates the N7 position of a guanine in 16S rRNA.</text>
</comment>
<dbReference type="FunFam" id="3.40.50.150:FF:000041">
    <property type="entry name" value="Ribosomal RNA small subunit methyltransferase G"/>
    <property type="match status" value="1"/>
</dbReference>
<dbReference type="EMBL" id="AORV01000014">
    <property type="protein sequence ID" value="EMS73823.1"/>
    <property type="molecule type" value="Genomic_DNA"/>
</dbReference>
<dbReference type="CDD" id="cd02440">
    <property type="entry name" value="AdoMet_MTases"/>
    <property type="match status" value="1"/>
</dbReference>
<keyword evidence="2 6" id="KW-0698">rRNA processing</keyword>
<gene>
    <name evidence="6" type="primary">rsmG</name>
    <name evidence="7" type="ORF">CTER_0148</name>
</gene>
<dbReference type="PATRIC" id="fig|1195236.3.peg.450"/>
<dbReference type="AlphaFoldDB" id="S0FZ60"/>
<dbReference type="STRING" id="1195236.CTER_0148"/>
<dbReference type="RefSeq" id="WP_004623415.1">
    <property type="nucleotide sequence ID" value="NZ_AORV01000014.1"/>
</dbReference>
<keyword evidence="8" id="KW-1185">Reference proteome</keyword>
<dbReference type="InterPro" id="IPR003682">
    <property type="entry name" value="rRNA_ssu_MeTfrase_G"/>
</dbReference>
<name>S0FZ60_RUMCE</name>
<evidence type="ECO:0000256" key="3">
    <source>
        <dbReference type="ARBA" id="ARBA00022603"/>
    </source>
</evidence>
<proteinExistence type="inferred from homology"/>
<keyword evidence="1 6" id="KW-0963">Cytoplasm</keyword>
<feature type="binding site" evidence="6">
    <location>
        <position position="157"/>
    </location>
    <ligand>
        <name>S-adenosyl-L-methionine</name>
        <dbReference type="ChEBI" id="CHEBI:59789"/>
    </ligand>
</feature>
<dbReference type="InterPro" id="IPR029063">
    <property type="entry name" value="SAM-dependent_MTases_sf"/>
</dbReference>
<keyword evidence="3 6" id="KW-0489">Methyltransferase</keyword>
<evidence type="ECO:0000256" key="6">
    <source>
        <dbReference type="HAMAP-Rule" id="MF_00074"/>
    </source>
</evidence>
<comment type="similarity">
    <text evidence="6">Belongs to the methyltransferase superfamily. RNA methyltransferase RsmG family.</text>
</comment>
<dbReference type="Proteomes" id="UP000014155">
    <property type="component" value="Unassembled WGS sequence"/>
</dbReference>
<dbReference type="PIRSF" id="PIRSF003078">
    <property type="entry name" value="GidB"/>
    <property type="match status" value="1"/>
</dbReference>
<dbReference type="Gene3D" id="3.40.50.150">
    <property type="entry name" value="Vaccinia Virus protein VP39"/>
    <property type="match status" value="1"/>
</dbReference>
<dbReference type="eggNOG" id="COG0357">
    <property type="taxonomic scope" value="Bacteria"/>
</dbReference>
<dbReference type="PANTHER" id="PTHR31760:SF0">
    <property type="entry name" value="S-ADENOSYL-L-METHIONINE-DEPENDENT METHYLTRANSFERASES SUPERFAMILY PROTEIN"/>
    <property type="match status" value="1"/>
</dbReference>
<evidence type="ECO:0000256" key="5">
    <source>
        <dbReference type="ARBA" id="ARBA00022691"/>
    </source>
</evidence>
<protein>
    <recommendedName>
        <fullName evidence="6">Ribosomal RNA small subunit methyltransferase G</fullName>
        <ecNumber evidence="6">2.1.1.-</ecNumber>
    </recommendedName>
    <alternativeName>
        <fullName evidence="6">16S rRNA 7-methylguanosine methyltransferase</fullName>
        <shortName evidence="6">16S rRNA m7G methyltransferase</shortName>
    </alternativeName>
</protein>